<organism evidence="1 3">
    <name type="scientific">Adineta steineri</name>
    <dbReference type="NCBI Taxonomy" id="433720"/>
    <lineage>
        <taxon>Eukaryota</taxon>
        <taxon>Metazoa</taxon>
        <taxon>Spiralia</taxon>
        <taxon>Gnathifera</taxon>
        <taxon>Rotifera</taxon>
        <taxon>Eurotatoria</taxon>
        <taxon>Bdelloidea</taxon>
        <taxon>Adinetida</taxon>
        <taxon>Adinetidae</taxon>
        <taxon>Adineta</taxon>
    </lineage>
</organism>
<proteinExistence type="predicted"/>
<evidence type="ECO:0008006" key="4">
    <source>
        <dbReference type="Google" id="ProtNLM"/>
    </source>
</evidence>
<comment type="caution">
    <text evidence="1">The sequence shown here is derived from an EMBL/GenBank/DDBJ whole genome shotgun (WGS) entry which is preliminary data.</text>
</comment>
<dbReference type="AlphaFoldDB" id="A0A814DKY1"/>
<evidence type="ECO:0000313" key="3">
    <source>
        <dbReference type="Proteomes" id="UP000663891"/>
    </source>
</evidence>
<dbReference type="EMBL" id="CAJNON010000095">
    <property type="protein sequence ID" value="CAF0957076.1"/>
    <property type="molecule type" value="Genomic_DNA"/>
</dbReference>
<gene>
    <name evidence="2" type="ORF">OKA104_LOCUS40732</name>
    <name evidence="1" type="ORF">VCS650_LOCUS12392</name>
</gene>
<dbReference type="Proteomes" id="UP000663891">
    <property type="component" value="Unassembled WGS sequence"/>
</dbReference>
<reference evidence="1" key="1">
    <citation type="submission" date="2021-02" db="EMBL/GenBank/DDBJ databases">
        <authorList>
            <person name="Nowell W R."/>
        </authorList>
    </citation>
    <scope>NUCLEOTIDE SEQUENCE</scope>
</reference>
<dbReference type="OrthoDB" id="10038854at2759"/>
<accession>A0A814DKY1</accession>
<evidence type="ECO:0000313" key="2">
    <source>
        <dbReference type="EMBL" id="CAF4196438.1"/>
    </source>
</evidence>
<evidence type="ECO:0000313" key="1">
    <source>
        <dbReference type="EMBL" id="CAF0957076.1"/>
    </source>
</evidence>
<protein>
    <recommendedName>
        <fullName evidence="4">EF-hand domain-containing protein</fullName>
    </recommendedName>
</protein>
<sequence length="90" mass="10217">MSNFINNRIERSLGMDLNGDGYIGGQGFMSRIEKATHIDFNGDNIIGRRPDLMYGGYGYPSPYHYHNHGGYGGYSGYNPYSYGYNPYGYY</sequence>
<name>A0A814DKY1_9BILA</name>
<dbReference type="Proteomes" id="UP000663881">
    <property type="component" value="Unassembled WGS sequence"/>
</dbReference>
<dbReference type="EMBL" id="CAJOAY010008993">
    <property type="protein sequence ID" value="CAF4196438.1"/>
    <property type="molecule type" value="Genomic_DNA"/>
</dbReference>